<feature type="region of interest" description="Disordered" evidence="1">
    <location>
        <begin position="1"/>
        <end position="25"/>
    </location>
</feature>
<dbReference type="Proteomes" id="UP000030671">
    <property type="component" value="Unassembled WGS sequence"/>
</dbReference>
<dbReference type="KEGG" id="hir:HETIRDRAFT_416442"/>
<dbReference type="EMBL" id="KI925456">
    <property type="protein sequence ID" value="ETW84803.1"/>
    <property type="molecule type" value="Genomic_DNA"/>
</dbReference>
<gene>
    <name evidence="2" type="ORF">HETIRDRAFT_416442</name>
</gene>
<dbReference type="HOGENOM" id="CLU_3050575_0_0_1"/>
<dbReference type="GeneID" id="20673319"/>
<name>W4KG31_HETIT</name>
<keyword evidence="3" id="KW-1185">Reference proteome</keyword>
<dbReference type="InParanoid" id="W4KG31"/>
<dbReference type="RefSeq" id="XP_009544432.1">
    <property type="nucleotide sequence ID" value="XM_009546137.1"/>
</dbReference>
<feature type="compositionally biased region" description="Basic and acidic residues" evidence="1">
    <location>
        <begin position="16"/>
        <end position="25"/>
    </location>
</feature>
<evidence type="ECO:0000313" key="3">
    <source>
        <dbReference type="Proteomes" id="UP000030671"/>
    </source>
</evidence>
<evidence type="ECO:0000256" key="1">
    <source>
        <dbReference type="SAM" id="MobiDB-lite"/>
    </source>
</evidence>
<sequence length="54" mass="5886">MMTMTPATANQDEEDDGRRRGDDAAPRDTLCTVCVSGRGHSLGLQVLLNLVYSF</sequence>
<dbReference type="AlphaFoldDB" id="W4KG31"/>
<feature type="compositionally biased region" description="Polar residues" evidence="1">
    <location>
        <begin position="1"/>
        <end position="10"/>
    </location>
</feature>
<organism evidence="2 3">
    <name type="scientific">Heterobasidion irregulare (strain TC 32-1)</name>
    <dbReference type="NCBI Taxonomy" id="747525"/>
    <lineage>
        <taxon>Eukaryota</taxon>
        <taxon>Fungi</taxon>
        <taxon>Dikarya</taxon>
        <taxon>Basidiomycota</taxon>
        <taxon>Agaricomycotina</taxon>
        <taxon>Agaricomycetes</taxon>
        <taxon>Russulales</taxon>
        <taxon>Bondarzewiaceae</taxon>
        <taxon>Heterobasidion</taxon>
        <taxon>Heterobasidion annosum species complex</taxon>
    </lineage>
</organism>
<reference evidence="2 3" key="1">
    <citation type="journal article" date="2012" name="New Phytol.">
        <title>Insight into trade-off between wood decay and parasitism from the genome of a fungal forest pathogen.</title>
        <authorList>
            <person name="Olson A."/>
            <person name="Aerts A."/>
            <person name="Asiegbu F."/>
            <person name="Belbahri L."/>
            <person name="Bouzid O."/>
            <person name="Broberg A."/>
            <person name="Canback B."/>
            <person name="Coutinho P.M."/>
            <person name="Cullen D."/>
            <person name="Dalman K."/>
            <person name="Deflorio G."/>
            <person name="van Diepen L.T."/>
            <person name="Dunand C."/>
            <person name="Duplessis S."/>
            <person name="Durling M."/>
            <person name="Gonthier P."/>
            <person name="Grimwood J."/>
            <person name="Fossdal C.G."/>
            <person name="Hansson D."/>
            <person name="Henrissat B."/>
            <person name="Hietala A."/>
            <person name="Himmelstrand K."/>
            <person name="Hoffmeister D."/>
            <person name="Hogberg N."/>
            <person name="James T.Y."/>
            <person name="Karlsson M."/>
            <person name="Kohler A."/>
            <person name="Kues U."/>
            <person name="Lee Y.H."/>
            <person name="Lin Y.C."/>
            <person name="Lind M."/>
            <person name="Lindquist E."/>
            <person name="Lombard V."/>
            <person name="Lucas S."/>
            <person name="Lunden K."/>
            <person name="Morin E."/>
            <person name="Murat C."/>
            <person name="Park J."/>
            <person name="Raffaello T."/>
            <person name="Rouze P."/>
            <person name="Salamov A."/>
            <person name="Schmutz J."/>
            <person name="Solheim H."/>
            <person name="Stahlberg J."/>
            <person name="Velez H."/>
            <person name="de Vries R.P."/>
            <person name="Wiebenga A."/>
            <person name="Woodward S."/>
            <person name="Yakovlev I."/>
            <person name="Garbelotto M."/>
            <person name="Martin F."/>
            <person name="Grigoriev I.V."/>
            <person name="Stenlid J."/>
        </authorList>
    </citation>
    <scope>NUCLEOTIDE SEQUENCE [LARGE SCALE GENOMIC DNA]</scope>
    <source>
        <strain evidence="2 3">TC 32-1</strain>
    </source>
</reference>
<protein>
    <submittedName>
        <fullName evidence="2">Uncharacterized protein</fullName>
    </submittedName>
</protein>
<accession>W4KG31</accession>
<proteinExistence type="predicted"/>
<evidence type="ECO:0000313" key="2">
    <source>
        <dbReference type="EMBL" id="ETW84803.1"/>
    </source>
</evidence>